<comment type="cofactor">
    <cofactor evidence="1">
        <name>pyridoxal 5'-phosphate</name>
        <dbReference type="ChEBI" id="CHEBI:597326"/>
    </cofactor>
</comment>
<keyword evidence="6" id="KW-0368">Histidine biosynthesis</keyword>
<evidence type="ECO:0000256" key="2">
    <source>
        <dbReference type="ARBA" id="ARBA00022576"/>
    </source>
</evidence>
<reference evidence="10" key="1">
    <citation type="submission" date="2020-05" db="EMBL/GenBank/DDBJ databases">
        <authorList>
            <person name="Chiriac C."/>
            <person name="Salcher M."/>
            <person name="Ghai R."/>
            <person name="Kavagutti S V."/>
        </authorList>
    </citation>
    <scope>NUCLEOTIDE SEQUENCE</scope>
</reference>
<dbReference type="EMBL" id="CAEZYK010000017">
    <property type="protein sequence ID" value="CAB4718958.1"/>
    <property type="molecule type" value="Genomic_DNA"/>
</dbReference>
<dbReference type="InterPro" id="IPR015421">
    <property type="entry name" value="PyrdxlP-dep_Trfase_major"/>
</dbReference>
<comment type="pathway">
    <text evidence="7">Amino-acid biosynthesis.</text>
</comment>
<evidence type="ECO:0000313" key="10">
    <source>
        <dbReference type="EMBL" id="CAB4899991.1"/>
    </source>
</evidence>
<dbReference type="Gene3D" id="3.40.640.10">
    <property type="entry name" value="Type I PLP-dependent aspartate aminotransferase-like (Major domain)"/>
    <property type="match status" value="1"/>
</dbReference>
<feature type="domain" description="Aminotransferase class I/classII large" evidence="8">
    <location>
        <begin position="25"/>
        <end position="352"/>
    </location>
</feature>
<evidence type="ECO:0000256" key="3">
    <source>
        <dbReference type="ARBA" id="ARBA00022605"/>
    </source>
</evidence>
<dbReference type="GO" id="GO:0000105">
    <property type="term" value="P:L-histidine biosynthetic process"/>
    <property type="evidence" value="ECO:0007669"/>
    <property type="project" value="UniProtKB-KW"/>
</dbReference>
<evidence type="ECO:0000259" key="8">
    <source>
        <dbReference type="Pfam" id="PF00155"/>
    </source>
</evidence>
<dbReference type="GO" id="GO:0030170">
    <property type="term" value="F:pyridoxal phosphate binding"/>
    <property type="evidence" value="ECO:0007669"/>
    <property type="project" value="InterPro"/>
</dbReference>
<dbReference type="PANTHER" id="PTHR42885">
    <property type="entry name" value="HISTIDINOL-PHOSPHATE AMINOTRANSFERASE-RELATED"/>
    <property type="match status" value="1"/>
</dbReference>
<dbReference type="InterPro" id="IPR015422">
    <property type="entry name" value="PyrdxlP-dep_Trfase_small"/>
</dbReference>
<dbReference type="PANTHER" id="PTHR42885:SF2">
    <property type="entry name" value="HISTIDINOL-PHOSPHATE AMINOTRANSFERASE"/>
    <property type="match status" value="1"/>
</dbReference>
<evidence type="ECO:0000313" key="9">
    <source>
        <dbReference type="EMBL" id="CAB4718958.1"/>
    </source>
</evidence>
<dbReference type="HAMAP" id="MF_01023">
    <property type="entry name" value="HisC_aminotrans_2"/>
    <property type="match status" value="1"/>
</dbReference>
<dbReference type="InterPro" id="IPR004839">
    <property type="entry name" value="Aminotransferase_I/II_large"/>
</dbReference>
<dbReference type="SUPFAM" id="SSF53383">
    <property type="entry name" value="PLP-dependent transferases"/>
    <property type="match status" value="1"/>
</dbReference>
<dbReference type="AlphaFoldDB" id="A0A6J7FWP0"/>
<dbReference type="EMBL" id="CAFBPQ010000010">
    <property type="protein sequence ID" value="CAB5018627.1"/>
    <property type="molecule type" value="Genomic_DNA"/>
</dbReference>
<evidence type="ECO:0000256" key="7">
    <source>
        <dbReference type="ARBA" id="ARBA00029440"/>
    </source>
</evidence>
<keyword evidence="3" id="KW-0028">Amino-acid biosynthesis</keyword>
<dbReference type="InterPro" id="IPR015424">
    <property type="entry name" value="PyrdxlP-dep_Trfase"/>
</dbReference>
<dbReference type="EMBL" id="CAFBMM010000011">
    <property type="protein sequence ID" value="CAB4899991.1"/>
    <property type="molecule type" value="Genomic_DNA"/>
</dbReference>
<protein>
    <submittedName>
        <fullName evidence="10">Unannotated protein</fullName>
    </submittedName>
</protein>
<keyword evidence="5" id="KW-0663">Pyridoxal phosphate</keyword>
<keyword evidence="4" id="KW-0808">Transferase</keyword>
<evidence type="ECO:0000256" key="5">
    <source>
        <dbReference type="ARBA" id="ARBA00022898"/>
    </source>
</evidence>
<proteinExistence type="inferred from homology"/>
<keyword evidence="2" id="KW-0032">Aminotransferase</keyword>
<sequence>MSLPERRADLRELSSYHSPQVDVPVRLNTNESPYPPPPEFVDAWLQALREVPLNRYPDRTVRLLREALADTNPFDCSAEQVFCANGSNEVLQTLLLVYGGLGRSALVFEPTYGLHSHIARVTGTEVVIGERSSDLTISPTEATALIAAKRPAVVFICSPNNPTGISETRATVEALLSAVIDHGSGILVVDEAYGEFSDWSARELVSDDLPLVVTRTYSKVWSLAAVRLGFAVGPTEVVANLNEFVLPYHLSASTQAAGLCALDFTNEMQKRVEMIVSERERLAAALGRLPGITVYPSGANFLLVRALGLDLWSQLVGRGVLVRDFSTRPRLEDCLRITIGTPEENTILISTIAAILEETNL</sequence>
<evidence type="ECO:0000313" key="12">
    <source>
        <dbReference type="EMBL" id="CAB5018627.1"/>
    </source>
</evidence>
<organism evidence="10">
    <name type="scientific">freshwater metagenome</name>
    <dbReference type="NCBI Taxonomy" id="449393"/>
    <lineage>
        <taxon>unclassified sequences</taxon>
        <taxon>metagenomes</taxon>
        <taxon>ecological metagenomes</taxon>
    </lineage>
</organism>
<dbReference type="EMBL" id="CAFBOF010000002">
    <property type="protein sequence ID" value="CAB4969065.1"/>
    <property type="molecule type" value="Genomic_DNA"/>
</dbReference>
<dbReference type="NCBIfam" id="TIGR01141">
    <property type="entry name" value="hisC"/>
    <property type="match status" value="1"/>
</dbReference>
<accession>A0A6J7FWP0</accession>
<dbReference type="Pfam" id="PF00155">
    <property type="entry name" value="Aminotran_1_2"/>
    <property type="match status" value="1"/>
</dbReference>
<gene>
    <name evidence="9" type="ORF">UFOPK2683_00470</name>
    <name evidence="10" type="ORF">UFOPK3605_00432</name>
    <name evidence="11" type="ORF">UFOPK3897_00204</name>
    <name evidence="12" type="ORF">UFOPK4121_00508</name>
</gene>
<dbReference type="GO" id="GO:0004400">
    <property type="term" value="F:histidinol-phosphate transaminase activity"/>
    <property type="evidence" value="ECO:0007669"/>
    <property type="project" value="InterPro"/>
</dbReference>
<evidence type="ECO:0000256" key="4">
    <source>
        <dbReference type="ARBA" id="ARBA00022679"/>
    </source>
</evidence>
<dbReference type="Gene3D" id="3.90.1150.10">
    <property type="entry name" value="Aspartate Aminotransferase, domain 1"/>
    <property type="match status" value="1"/>
</dbReference>
<evidence type="ECO:0000256" key="6">
    <source>
        <dbReference type="ARBA" id="ARBA00023102"/>
    </source>
</evidence>
<name>A0A6J7FWP0_9ZZZZ</name>
<evidence type="ECO:0000256" key="1">
    <source>
        <dbReference type="ARBA" id="ARBA00001933"/>
    </source>
</evidence>
<dbReference type="InterPro" id="IPR005861">
    <property type="entry name" value="HisP_aminotrans"/>
</dbReference>
<evidence type="ECO:0000313" key="11">
    <source>
        <dbReference type="EMBL" id="CAB4969065.1"/>
    </source>
</evidence>
<dbReference type="CDD" id="cd00609">
    <property type="entry name" value="AAT_like"/>
    <property type="match status" value="1"/>
</dbReference>